<organism evidence="1 2">
    <name type="scientific">Solimonas fluminis</name>
    <dbReference type="NCBI Taxonomy" id="2086571"/>
    <lineage>
        <taxon>Bacteria</taxon>
        <taxon>Pseudomonadati</taxon>
        <taxon>Pseudomonadota</taxon>
        <taxon>Gammaproteobacteria</taxon>
        <taxon>Nevskiales</taxon>
        <taxon>Nevskiaceae</taxon>
        <taxon>Solimonas</taxon>
    </lineage>
</organism>
<proteinExistence type="predicted"/>
<comment type="caution">
    <text evidence="1">The sequence shown here is derived from an EMBL/GenBank/DDBJ whole genome shotgun (WGS) entry which is preliminary data.</text>
</comment>
<sequence length="61" mass="6193">MAIQELSREEVSMVSGGADLVSGLLGGVLTVVGKLLTTPLVTNLLSTLTKLTGGLLGALKR</sequence>
<gene>
    <name evidence="1" type="ORF">C3942_20735</name>
</gene>
<dbReference type="RefSeq" id="WP_104232281.1">
    <property type="nucleotide sequence ID" value="NZ_PSNW01000017.1"/>
</dbReference>
<protein>
    <submittedName>
        <fullName evidence="1">Uncharacterized protein</fullName>
    </submittedName>
</protein>
<evidence type="ECO:0000313" key="1">
    <source>
        <dbReference type="EMBL" id="PPE71970.1"/>
    </source>
</evidence>
<dbReference type="EMBL" id="PSNW01000017">
    <property type="protein sequence ID" value="PPE71970.1"/>
    <property type="molecule type" value="Genomic_DNA"/>
</dbReference>
<keyword evidence="2" id="KW-1185">Reference proteome</keyword>
<dbReference type="AlphaFoldDB" id="A0A2S5TAD5"/>
<evidence type="ECO:0000313" key="2">
    <source>
        <dbReference type="Proteomes" id="UP000238220"/>
    </source>
</evidence>
<name>A0A2S5TAD5_9GAMM</name>
<dbReference type="Proteomes" id="UP000238220">
    <property type="component" value="Unassembled WGS sequence"/>
</dbReference>
<accession>A0A2S5TAD5</accession>
<reference evidence="1 2" key="1">
    <citation type="submission" date="2018-02" db="EMBL/GenBank/DDBJ databases">
        <title>Genome sequencing of Solimonas sp. HR-BB.</title>
        <authorList>
            <person name="Lee Y."/>
            <person name="Jeon C.O."/>
        </authorList>
    </citation>
    <scope>NUCLEOTIDE SEQUENCE [LARGE SCALE GENOMIC DNA]</scope>
    <source>
        <strain evidence="1 2">HR-BB</strain>
    </source>
</reference>